<keyword evidence="3 6" id="KW-0032">Aminotransferase</keyword>
<dbReference type="PANTHER" id="PTHR46383:SF1">
    <property type="entry name" value="ASPARTATE AMINOTRANSFERASE"/>
    <property type="match status" value="1"/>
</dbReference>
<evidence type="ECO:0000256" key="5">
    <source>
        <dbReference type="ARBA" id="ARBA00022898"/>
    </source>
</evidence>
<dbReference type="Gene3D" id="3.40.640.10">
    <property type="entry name" value="Type I PLP-dependent aspartate aminotransferase-like (Major domain)"/>
    <property type="match status" value="1"/>
</dbReference>
<dbReference type="FunFam" id="3.40.640.10:FF:000033">
    <property type="entry name" value="Aspartate aminotransferase"/>
    <property type="match status" value="1"/>
</dbReference>
<dbReference type="RefSeq" id="WP_115250818.1">
    <property type="nucleotide sequence ID" value="NZ_UHFF01000002.1"/>
</dbReference>
<keyword evidence="4 6" id="KW-0808">Transferase</keyword>
<evidence type="ECO:0000256" key="2">
    <source>
        <dbReference type="ARBA" id="ARBA00007441"/>
    </source>
</evidence>
<reference evidence="8 9" key="1">
    <citation type="submission" date="2018-06" db="EMBL/GenBank/DDBJ databases">
        <authorList>
            <consortium name="Pathogen Informatics"/>
            <person name="Doyle S."/>
        </authorList>
    </citation>
    <scope>NUCLEOTIDE SEQUENCE [LARGE SCALE GENOMIC DNA]</scope>
    <source>
        <strain evidence="8 9">NCTC12092</strain>
    </source>
</reference>
<evidence type="ECO:0000256" key="4">
    <source>
        <dbReference type="ARBA" id="ARBA00022679"/>
    </source>
</evidence>
<dbReference type="InterPro" id="IPR015422">
    <property type="entry name" value="PyrdxlP-dep_Trfase_small"/>
</dbReference>
<name>A0A380JQT6_9STRE</name>
<dbReference type="GO" id="GO:0008483">
    <property type="term" value="F:transaminase activity"/>
    <property type="evidence" value="ECO:0007669"/>
    <property type="project" value="UniProtKB-KW"/>
</dbReference>
<dbReference type="PANTHER" id="PTHR46383">
    <property type="entry name" value="ASPARTATE AMINOTRANSFERASE"/>
    <property type="match status" value="1"/>
</dbReference>
<dbReference type="AlphaFoldDB" id="A0A380JQT6"/>
<sequence length="403" mass="44051">MTKLSRRVLAMEESVTLAAGARAKALKAQGRDILSLTLGEPDFITPQHIQDKAIEAITTGKASFYTVASGLPELKDAIVAYMERSYGYTPTRQEIVVGAGAKYVLYAFFMAVLNPGDQVLIPTPYWVSYADQIKMVDGVPVFVQGLEENQFKVTVEQLEAARTDKTKVVLINSPSNPTGMIYSRQELEAIGNWAVQHDILILADDIYGALVYNGNQFTPISTLSEAICRQTITVNGVAKSYAMTGWRLGFAVGDADIIAAMGKIIGQTTSNVTTVSQYAAIEAFGGDQASVEEMRQAFEERLNTIYPLLNQVPGFEAIKPQGAFYFFPNVKKAMEMKGFTDVTAFTDAILEEVGLAVVSGAGFGAPENIRLSYATDLATLKEAIRRLNQFMTTDRSHDNKENE</sequence>
<dbReference type="SUPFAM" id="SSF53383">
    <property type="entry name" value="PLP-dependent transferases"/>
    <property type="match status" value="1"/>
</dbReference>
<dbReference type="Gene3D" id="3.90.1150.10">
    <property type="entry name" value="Aspartate Aminotransferase, domain 1"/>
    <property type="match status" value="1"/>
</dbReference>
<dbReference type="PROSITE" id="PS00105">
    <property type="entry name" value="AA_TRANSFER_CLASS_1"/>
    <property type="match status" value="1"/>
</dbReference>
<dbReference type="Pfam" id="PF00155">
    <property type="entry name" value="Aminotran_1_2"/>
    <property type="match status" value="1"/>
</dbReference>
<evidence type="ECO:0000313" key="9">
    <source>
        <dbReference type="Proteomes" id="UP000254461"/>
    </source>
</evidence>
<dbReference type="GO" id="GO:0006520">
    <property type="term" value="P:amino acid metabolic process"/>
    <property type="evidence" value="ECO:0007669"/>
    <property type="project" value="InterPro"/>
</dbReference>
<dbReference type="GO" id="GO:0030170">
    <property type="term" value="F:pyridoxal phosphate binding"/>
    <property type="evidence" value="ECO:0007669"/>
    <property type="project" value="InterPro"/>
</dbReference>
<comment type="similarity">
    <text evidence="2 6">Belongs to the class-I pyridoxal-phosphate-dependent aminotransferase family.</text>
</comment>
<accession>A0A380JQT6</accession>
<dbReference type="InterPro" id="IPR050596">
    <property type="entry name" value="AspAT/PAT-like"/>
</dbReference>
<dbReference type="PRINTS" id="PR00753">
    <property type="entry name" value="ACCSYNTHASE"/>
</dbReference>
<dbReference type="InterPro" id="IPR004838">
    <property type="entry name" value="NHTrfase_class1_PyrdxlP-BS"/>
</dbReference>
<gene>
    <name evidence="8" type="ORF">NCTC12092_00730</name>
</gene>
<dbReference type="CDD" id="cd00609">
    <property type="entry name" value="AAT_like"/>
    <property type="match status" value="1"/>
</dbReference>
<evidence type="ECO:0000259" key="7">
    <source>
        <dbReference type="Pfam" id="PF00155"/>
    </source>
</evidence>
<protein>
    <recommendedName>
        <fullName evidence="6">Aminotransferase</fullName>
        <ecNumber evidence="6">2.6.1.-</ecNumber>
    </recommendedName>
</protein>
<evidence type="ECO:0000256" key="3">
    <source>
        <dbReference type="ARBA" id="ARBA00022576"/>
    </source>
</evidence>
<feature type="domain" description="Aminotransferase class I/classII large" evidence="7">
    <location>
        <begin position="32"/>
        <end position="387"/>
    </location>
</feature>
<evidence type="ECO:0000256" key="6">
    <source>
        <dbReference type="RuleBase" id="RU000481"/>
    </source>
</evidence>
<dbReference type="InterPro" id="IPR004839">
    <property type="entry name" value="Aminotransferase_I/II_large"/>
</dbReference>
<dbReference type="EC" id="2.6.1.-" evidence="6"/>
<dbReference type="Proteomes" id="UP000254461">
    <property type="component" value="Unassembled WGS sequence"/>
</dbReference>
<dbReference type="EMBL" id="UHFF01000002">
    <property type="protein sequence ID" value="SUN45886.1"/>
    <property type="molecule type" value="Genomic_DNA"/>
</dbReference>
<dbReference type="InterPro" id="IPR015424">
    <property type="entry name" value="PyrdxlP-dep_Trfase"/>
</dbReference>
<comment type="cofactor">
    <cofactor evidence="1 6">
        <name>pyridoxal 5'-phosphate</name>
        <dbReference type="ChEBI" id="CHEBI:597326"/>
    </cofactor>
</comment>
<organism evidence="8 9">
    <name type="scientific">Streptococcus equi subsp. equi</name>
    <dbReference type="NCBI Taxonomy" id="148942"/>
    <lineage>
        <taxon>Bacteria</taxon>
        <taxon>Bacillati</taxon>
        <taxon>Bacillota</taxon>
        <taxon>Bacilli</taxon>
        <taxon>Lactobacillales</taxon>
        <taxon>Streptococcaceae</taxon>
        <taxon>Streptococcus</taxon>
    </lineage>
</organism>
<evidence type="ECO:0000256" key="1">
    <source>
        <dbReference type="ARBA" id="ARBA00001933"/>
    </source>
</evidence>
<dbReference type="InterPro" id="IPR015421">
    <property type="entry name" value="PyrdxlP-dep_Trfase_major"/>
</dbReference>
<proteinExistence type="inferred from homology"/>
<keyword evidence="5" id="KW-0663">Pyridoxal phosphate</keyword>
<evidence type="ECO:0000313" key="8">
    <source>
        <dbReference type="EMBL" id="SUN45886.1"/>
    </source>
</evidence>